<feature type="signal peptide" evidence="8">
    <location>
        <begin position="1"/>
        <end position="21"/>
    </location>
</feature>
<dbReference type="PROSITE" id="PS00065">
    <property type="entry name" value="D_2_HYDROXYACID_DH_1"/>
    <property type="match status" value="1"/>
</dbReference>
<comment type="similarity">
    <text evidence="2">Belongs to the cytochrome P450 family.</text>
</comment>
<evidence type="ECO:0000256" key="1">
    <source>
        <dbReference type="ARBA" id="ARBA00001971"/>
    </source>
</evidence>
<dbReference type="InterPro" id="IPR001128">
    <property type="entry name" value="Cyt_P450"/>
</dbReference>
<dbReference type="CDD" id="cd11063">
    <property type="entry name" value="CYP52"/>
    <property type="match status" value="1"/>
</dbReference>
<keyword evidence="7" id="KW-0503">Monooxygenase</keyword>
<keyword evidence="8" id="KW-0732">Signal</keyword>
<dbReference type="InterPro" id="IPR036291">
    <property type="entry name" value="NAD(P)-bd_dom_sf"/>
</dbReference>
<proteinExistence type="inferred from homology"/>
<dbReference type="SUPFAM" id="SSF51735">
    <property type="entry name" value="NAD(P)-binding Rossmann-fold domains"/>
    <property type="match status" value="1"/>
</dbReference>
<organism evidence="10 11">
    <name type="scientific">Echria macrotheca</name>
    <dbReference type="NCBI Taxonomy" id="438768"/>
    <lineage>
        <taxon>Eukaryota</taxon>
        <taxon>Fungi</taxon>
        <taxon>Dikarya</taxon>
        <taxon>Ascomycota</taxon>
        <taxon>Pezizomycotina</taxon>
        <taxon>Sordariomycetes</taxon>
        <taxon>Sordariomycetidae</taxon>
        <taxon>Sordariales</taxon>
        <taxon>Schizotheciaceae</taxon>
        <taxon>Echria</taxon>
    </lineage>
</organism>
<feature type="domain" description="D-isomer specific 2-hydroxyacid dehydrogenase NAD-binding" evidence="9">
    <location>
        <begin position="649"/>
        <end position="720"/>
    </location>
</feature>
<evidence type="ECO:0000313" key="10">
    <source>
        <dbReference type="EMBL" id="KAK1759016.1"/>
    </source>
</evidence>
<keyword evidence="6" id="KW-0408">Iron</keyword>
<dbReference type="PRINTS" id="PR01239">
    <property type="entry name" value="EP450IICYP52"/>
</dbReference>
<dbReference type="GO" id="GO:0016712">
    <property type="term" value="F:oxidoreductase activity, acting on paired donors, with incorporation or reduction of molecular oxygen, reduced flavin or flavoprotein as one donor, and incorporation of one atom of oxygen"/>
    <property type="evidence" value="ECO:0007669"/>
    <property type="project" value="InterPro"/>
</dbReference>
<keyword evidence="11" id="KW-1185">Reference proteome</keyword>
<dbReference type="PROSITE" id="PS00086">
    <property type="entry name" value="CYTOCHROME_P450"/>
    <property type="match status" value="1"/>
</dbReference>
<name>A0AAJ0BIU6_9PEZI</name>
<comment type="cofactor">
    <cofactor evidence="1">
        <name>heme</name>
        <dbReference type="ChEBI" id="CHEBI:30413"/>
    </cofactor>
</comment>
<evidence type="ECO:0000256" key="5">
    <source>
        <dbReference type="ARBA" id="ARBA00023002"/>
    </source>
</evidence>
<evidence type="ECO:0000256" key="2">
    <source>
        <dbReference type="ARBA" id="ARBA00010617"/>
    </source>
</evidence>
<dbReference type="GO" id="GO:0051287">
    <property type="term" value="F:NAD binding"/>
    <property type="evidence" value="ECO:0007669"/>
    <property type="project" value="InterPro"/>
</dbReference>
<dbReference type="Gene3D" id="1.10.630.10">
    <property type="entry name" value="Cytochrome P450"/>
    <property type="match status" value="1"/>
</dbReference>
<accession>A0AAJ0BIU6</accession>
<feature type="chain" id="PRO_5042523827" evidence="8">
    <location>
        <begin position="22"/>
        <end position="888"/>
    </location>
</feature>
<evidence type="ECO:0000256" key="3">
    <source>
        <dbReference type="ARBA" id="ARBA00022617"/>
    </source>
</evidence>
<dbReference type="InterPro" id="IPR002974">
    <property type="entry name" value="Cyt_P450_E_CYP52_ascomycetes"/>
</dbReference>
<dbReference type="CDD" id="cd12163">
    <property type="entry name" value="2-Hacid_dh_5"/>
    <property type="match status" value="1"/>
</dbReference>
<dbReference type="PANTHER" id="PTHR24287:SF1">
    <property type="entry name" value="P450, PUTATIVE (EUROFUNG)-RELATED"/>
    <property type="match status" value="1"/>
</dbReference>
<dbReference type="PANTHER" id="PTHR24287">
    <property type="entry name" value="P450, PUTATIVE (EUROFUNG)-RELATED"/>
    <property type="match status" value="1"/>
</dbReference>
<evidence type="ECO:0000259" key="9">
    <source>
        <dbReference type="Pfam" id="PF02826"/>
    </source>
</evidence>
<dbReference type="PRINTS" id="PR00385">
    <property type="entry name" value="P450"/>
</dbReference>
<dbReference type="SUPFAM" id="SSF48264">
    <property type="entry name" value="Cytochrome P450"/>
    <property type="match status" value="1"/>
</dbReference>
<evidence type="ECO:0000256" key="4">
    <source>
        <dbReference type="ARBA" id="ARBA00022723"/>
    </source>
</evidence>
<dbReference type="InterPro" id="IPR036396">
    <property type="entry name" value="Cyt_P450_sf"/>
</dbReference>
<comment type="caution">
    <text evidence="10">The sequence shown here is derived from an EMBL/GenBank/DDBJ whole genome shotgun (WGS) entry which is preliminary data.</text>
</comment>
<keyword evidence="3" id="KW-0349">Heme</keyword>
<dbReference type="GO" id="GO:0020037">
    <property type="term" value="F:heme binding"/>
    <property type="evidence" value="ECO:0007669"/>
    <property type="project" value="InterPro"/>
</dbReference>
<keyword evidence="4" id="KW-0479">Metal-binding</keyword>
<dbReference type="Gene3D" id="3.40.50.720">
    <property type="entry name" value="NAD(P)-binding Rossmann-like Domain"/>
    <property type="match status" value="2"/>
</dbReference>
<dbReference type="Pfam" id="PF02826">
    <property type="entry name" value="2-Hacid_dh_C"/>
    <property type="match status" value="2"/>
</dbReference>
<protein>
    <submittedName>
        <fullName evidence="10">Oxidoreductase-like protein</fullName>
    </submittedName>
</protein>
<dbReference type="InterPro" id="IPR029752">
    <property type="entry name" value="D-isomer_DH_CS1"/>
</dbReference>
<dbReference type="EMBL" id="MU839828">
    <property type="protein sequence ID" value="KAK1759016.1"/>
    <property type="molecule type" value="Genomic_DNA"/>
</dbReference>
<dbReference type="GO" id="GO:0005506">
    <property type="term" value="F:iron ion binding"/>
    <property type="evidence" value="ECO:0007669"/>
    <property type="project" value="InterPro"/>
</dbReference>
<evidence type="ECO:0000313" key="11">
    <source>
        <dbReference type="Proteomes" id="UP001239445"/>
    </source>
</evidence>
<reference evidence="10" key="1">
    <citation type="submission" date="2023-06" db="EMBL/GenBank/DDBJ databases">
        <title>Genome-scale phylogeny and comparative genomics of the fungal order Sordariales.</title>
        <authorList>
            <consortium name="Lawrence Berkeley National Laboratory"/>
            <person name="Hensen N."/>
            <person name="Bonometti L."/>
            <person name="Westerberg I."/>
            <person name="Brannstrom I.O."/>
            <person name="Guillou S."/>
            <person name="Cros-Aarteil S."/>
            <person name="Calhoun S."/>
            <person name="Haridas S."/>
            <person name="Kuo A."/>
            <person name="Mondo S."/>
            <person name="Pangilinan J."/>
            <person name="Riley R."/>
            <person name="Labutti K."/>
            <person name="Andreopoulos B."/>
            <person name="Lipzen A."/>
            <person name="Chen C."/>
            <person name="Yanf M."/>
            <person name="Daum C."/>
            <person name="Ng V."/>
            <person name="Clum A."/>
            <person name="Steindorff A."/>
            <person name="Ohm R."/>
            <person name="Martin F."/>
            <person name="Silar P."/>
            <person name="Natvig D."/>
            <person name="Lalanne C."/>
            <person name="Gautier V."/>
            <person name="Ament-Velasquez S.L."/>
            <person name="Kruys A."/>
            <person name="Hutchinson M.I."/>
            <person name="Powell A.J."/>
            <person name="Barry K."/>
            <person name="Miller A.N."/>
            <person name="Grigoriev I.V."/>
            <person name="Debuchy R."/>
            <person name="Gladieux P."/>
            <person name="Thoren M.H."/>
            <person name="Johannesson H."/>
        </authorList>
    </citation>
    <scope>NUCLEOTIDE SEQUENCE</scope>
    <source>
        <strain evidence="10">PSN4</strain>
    </source>
</reference>
<dbReference type="Proteomes" id="UP001239445">
    <property type="component" value="Unassembled WGS sequence"/>
</dbReference>
<dbReference type="InterPro" id="IPR017972">
    <property type="entry name" value="Cyt_P450_CS"/>
</dbReference>
<gene>
    <name evidence="10" type="ORF">QBC47DRAFT_420107</name>
</gene>
<keyword evidence="5" id="KW-0560">Oxidoreductase</keyword>
<dbReference type="Pfam" id="PF00067">
    <property type="entry name" value="p450"/>
    <property type="match status" value="1"/>
</dbReference>
<feature type="domain" description="D-isomer specific 2-hydroxyacid dehydrogenase NAD-binding" evidence="9">
    <location>
        <begin position="752"/>
        <end position="851"/>
    </location>
</feature>
<dbReference type="AlphaFoldDB" id="A0AAJ0BIU6"/>
<dbReference type="InterPro" id="IPR006140">
    <property type="entry name" value="D-isomer_DH_NAD-bd"/>
</dbReference>
<evidence type="ECO:0000256" key="8">
    <source>
        <dbReference type="SAM" id="SignalP"/>
    </source>
</evidence>
<sequence>MAACVVLTIFFVVWLAYKDNARDRDIHRRRLAAEARIRECGPLPGPQYVVRTLDGELGKDVHTCAVPIFDYELLLTRDPVNVQAILATQSADWDVGKHRNASWRPFIGDGVFTLRGEPWKEARALVRPQFAREHICNLDMLERHVQHLFAAIDRKHHASVGGGQGGWTGEFDLQPLLFNMALDIITELIYGHSAHSQDPLARANLPELPGCGTPDRQNIGMHMDKGKAWIETRGALWKYRWLLPSWSFWKHCAAVHRYAEYFVRLRLTLGESYLSHMGNGAANKGYTVLHDPVDSTEAKDTEGRFVLLHELAKRTQNPVELRDQTLNVLTAGRDTTASLMGWVFYFLARNATVLSKLRTQILAAFPSGPDGKEVDMTAIPAKDLLDKLPYLTSIINETLRVTPVIPLNERVAVRNTVLPRGGGPDGSMPVFVPEGRQVLIATYAMARREDIWGWDADEFRPERWEEDGGRKFGFEFIPFGQGVRQCLGQQFARIQTAYVVVRMLQRYEHIECADDPNAPLRFHHTIENRSGSGVQGHTLLIQAPADPPPGYLDSLRERFPDLEVLVHKKSWFSADNTVADDEYARTTIMMAPFAPVPTPDQVPRLELVQLQSAGANHLLEHPLFVDTEVKFCTANGVHGPQISEWIIGTYLAAQHQLPLYLDLQKQGKWNRGDETYRIEDAVSKTIGILGYGAIGRQTARLATAMGMKIHAYTLHPRPTPTSRRDQGWSPPGLGDPEGTFPTKWFSGPSTTDLHAFLSSGLDLLVIATPLTDSTRHLLGPEEFKILHESMKGRTFVSNIARGPVVDTDALIEALEGGLIRGAALDVTDPEPLGDGHPLWGARNVIITPHVSGASTAYVERALAILRENLVRFSEGGRLVNLVDKKRGY</sequence>
<evidence type="ECO:0000256" key="7">
    <source>
        <dbReference type="ARBA" id="ARBA00023033"/>
    </source>
</evidence>
<evidence type="ECO:0000256" key="6">
    <source>
        <dbReference type="ARBA" id="ARBA00023004"/>
    </source>
</evidence>
<dbReference type="InterPro" id="IPR047146">
    <property type="entry name" value="Cyt_P450_E_CYP52_fungi"/>
</dbReference>